<gene>
    <name evidence="1" type="ORF">TCM_029128</name>
</gene>
<evidence type="ECO:0000313" key="2">
    <source>
        <dbReference type="Proteomes" id="UP000026915"/>
    </source>
</evidence>
<name>A0A061GCF4_THECC</name>
<dbReference type="EMBL" id="CM001884">
    <property type="protein sequence ID" value="EOY27241.1"/>
    <property type="molecule type" value="Genomic_DNA"/>
</dbReference>
<reference evidence="1 2" key="1">
    <citation type="journal article" date="2013" name="Genome Biol.">
        <title>The genome sequence of the most widely cultivated cacao type and its use to identify candidate genes regulating pod color.</title>
        <authorList>
            <person name="Motamayor J.C."/>
            <person name="Mockaitis K."/>
            <person name="Schmutz J."/>
            <person name="Haiminen N."/>
            <person name="Iii D.L."/>
            <person name="Cornejo O."/>
            <person name="Findley S.D."/>
            <person name="Zheng P."/>
            <person name="Utro F."/>
            <person name="Royaert S."/>
            <person name="Saski C."/>
            <person name="Jenkins J."/>
            <person name="Podicheti R."/>
            <person name="Zhao M."/>
            <person name="Scheffler B.E."/>
            <person name="Stack J.C."/>
            <person name="Feltus F.A."/>
            <person name="Mustiga G.M."/>
            <person name="Amores F."/>
            <person name="Phillips W."/>
            <person name="Marelli J.P."/>
            <person name="May G.D."/>
            <person name="Shapiro H."/>
            <person name="Ma J."/>
            <person name="Bustamante C.D."/>
            <person name="Schnell R.J."/>
            <person name="Main D."/>
            <person name="Gilbert D."/>
            <person name="Parida L."/>
            <person name="Kuhn D.N."/>
        </authorList>
    </citation>
    <scope>NUCLEOTIDE SEQUENCE [LARGE SCALE GENOMIC DNA]</scope>
    <source>
        <strain evidence="2">cv. Matina 1-6</strain>
    </source>
</reference>
<organism evidence="1 2">
    <name type="scientific">Theobroma cacao</name>
    <name type="common">Cacao</name>
    <name type="synonym">Cocoa</name>
    <dbReference type="NCBI Taxonomy" id="3641"/>
    <lineage>
        <taxon>Eukaryota</taxon>
        <taxon>Viridiplantae</taxon>
        <taxon>Streptophyta</taxon>
        <taxon>Embryophyta</taxon>
        <taxon>Tracheophyta</taxon>
        <taxon>Spermatophyta</taxon>
        <taxon>Magnoliopsida</taxon>
        <taxon>eudicotyledons</taxon>
        <taxon>Gunneridae</taxon>
        <taxon>Pentapetalae</taxon>
        <taxon>rosids</taxon>
        <taxon>malvids</taxon>
        <taxon>Malvales</taxon>
        <taxon>Malvaceae</taxon>
        <taxon>Byttnerioideae</taxon>
        <taxon>Theobroma</taxon>
    </lineage>
</organism>
<dbReference type="HOGENOM" id="CLU_2228072_0_0_1"/>
<evidence type="ECO:0000313" key="1">
    <source>
        <dbReference type="EMBL" id="EOY27241.1"/>
    </source>
</evidence>
<proteinExistence type="predicted"/>
<accession>A0A061GCF4</accession>
<dbReference type="InParanoid" id="A0A061GCF4"/>
<sequence length="106" mass="11746">MGHTLGGSLLDLGLGEELEMSEEWAEHPAFAANRERLPFEKEHGHVGERWSWSRSRSRSSPLGHSVVQLEQEACLAGSSVISRSTAVSYSVPHFVSTKTVLYPLRN</sequence>
<keyword evidence="2" id="KW-1185">Reference proteome</keyword>
<protein>
    <submittedName>
        <fullName evidence="1">Uncharacterized protein</fullName>
    </submittedName>
</protein>
<dbReference type="Proteomes" id="UP000026915">
    <property type="component" value="Chromosome 6"/>
</dbReference>
<dbReference type="AlphaFoldDB" id="A0A061GCF4"/>
<dbReference type="Gramene" id="EOY27241">
    <property type="protein sequence ID" value="EOY27241"/>
    <property type="gene ID" value="TCM_029128"/>
</dbReference>